<protein>
    <recommendedName>
        <fullName evidence="3">YXWGXW repeat-containing protein</fullName>
    </recommendedName>
</protein>
<dbReference type="PROSITE" id="PS51257">
    <property type="entry name" value="PROKAR_LIPOPROTEIN"/>
    <property type="match status" value="1"/>
</dbReference>
<gene>
    <name evidence="1" type="ORF">GEV47_08300</name>
</gene>
<sequence length="197" mass="22834">MNRRSYRNTVLALTAVTVLSLTGCVVEPPHQHVEHVQPRIVQAPPAPLVEIIPSAPSPDAYWVGGHWKWEGNRYVWNNGHWEQSRQGQVYQQSYWTQNGGEFVFHQGHWVNIQPAYNTAPIIINVAPPPPRIEIISAAPSPNHVWIGGYWRWNNNNGRHEWVNGHWEQRRDGQFWAPGHWVRNGNSWSFSGGFWQHY</sequence>
<name>A0A843YNW8_9BURK</name>
<dbReference type="InterPro" id="IPR024447">
    <property type="entry name" value="YXWGXW_rpt"/>
</dbReference>
<evidence type="ECO:0008006" key="3">
    <source>
        <dbReference type="Google" id="ProtNLM"/>
    </source>
</evidence>
<accession>A0A843YNW8</accession>
<reference evidence="1 2" key="1">
    <citation type="submission" date="2019-10" db="EMBL/GenBank/DDBJ databases">
        <title>Glaciimonas soli sp. nov., a psychrophilic bacterium isolated from the forest soil of a high elevation mountain in Taiwan.</title>
        <authorList>
            <person name="Wang L.-T."/>
            <person name="Shieh W.Y."/>
        </authorList>
    </citation>
    <scope>NUCLEOTIDE SEQUENCE [LARGE SCALE GENOMIC DNA]</scope>
    <source>
        <strain evidence="1 2">GS1</strain>
    </source>
</reference>
<dbReference type="RefSeq" id="WP_153234309.1">
    <property type="nucleotide sequence ID" value="NZ_WINI01000004.1"/>
</dbReference>
<dbReference type="Proteomes" id="UP000451565">
    <property type="component" value="Unassembled WGS sequence"/>
</dbReference>
<evidence type="ECO:0000313" key="2">
    <source>
        <dbReference type="Proteomes" id="UP000451565"/>
    </source>
</evidence>
<dbReference type="Pfam" id="PF12779">
    <property type="entry name" value="WXXGXW"/>
    <property type="match status" value="4"/>
</dbReference>
<comment type="caution">
    <text evidence="1">The sequence shown here is derived from an EMBL/GenBank/DDBJ whole genome shotgun (WGS) entry which is preliminary data.</text>
</comment>
<organism evidence="1 2">
    <name type="scientific">Glaciimonas soli</name>
    <dbReference type="NCBI Taxonomy" id="2590999"/>
    <lineage>
        <taxon>Bacteria</taxon>
        <taxon>Pseudomonadati</taxon>
        <taxon>Pseudomonadota</taxon>
        <taxon>Betaproteobacteria</taxon>
        <taxon>Burkholderiales</taxon>
        <taxon>Oxalobacteraceae</taxon>
        <taxon>Glaciimonas</taxon>
    </lineage>
</organism>
<dbReference type="OrthoDB" id="121499at2"/>
<keyword evidence="2" id="KW-1185">Reference proteome</keyword>
<dbReference type="EMBL" id="WINI01000004">
    <property type="protein sequence ID" value="MQR00680.1"/>
    <property type="molecule type" value="Genomic_DNA"/>
</dbReference>
<dbReference type="AlphaFoldDB" id="A0A843YNW8"/>
<evidence type="ECO:0000313" key="1">
    <source>
        <dbReference type="EMBL" id="MQR00680.1"/>
    </source>
</evidence>
<proteinExistence type="predicted"/>